<reference evidence="1 2" key="1">
    <citation type="journal article" date="2020" name="Cell">
        <title>Large-Scale Comparative Analyses of Tick Genomes Elucidate Their Genetic Diversity and Vector Capacities.</title>
        <authorList>
            <consortium name="Tick Genome and Microbiome Consortium (TIGMIC)"/>
            <person name="Jia N."/>
            <person name="Wang J."/>
            <person name="Shi W."/>
            <person name="Du L."/>
            <person name="Sun Y."/>
            <person name="Zhan W."/>
            <person name="Jiang J.F."/>
            <person name="Wang Q."/>
            <person name="Zhang B."/>
            <person name="Ji P."/>
            <person name="Bell-Sakyi L."/>
            <person name="Cui X.M."/>
            <person name="Yuan T.T."/>
            <person name="Jiang B.G."/>
            <person name="Yang W.F."/>
            <person name="Lam T.T."/>
            <person name="Chang Q.C."/>
            <person name="Ding S.J."/>
            <person name="Wang X.J."/>
            <person name="Zhu J.G."/>
            <person name="Ruan X.D."/>
            <person name="Zhao L."/>
            <person name="Wei J.T."/>
            <person name="Ye R.Z."/>
            <person name="Que T.C."/>
            <person name="Du C.H."/>
            <person name="Zhou Y.H."/>
            <person name="Cheng J.X."/>
            <person name="Dai P.F."/>
            <person name="Guo W.B."/>
            <person name="Han X.H."/>
            <person name="Huang E.J."/>
            <person name="Li L.F."/>
            <person name="Wei W."/>
            <person name="Gao Y.C."/>
            <person name="Liu J.Z."/>
            <person name="Shao H.Z."/>
            <person name="Wang X."/>
            <person name="Wang C.C."/>
            <person name="Yang T.C."/>
            <person name="Huo Q.B."/>
            <person name="Li W."/>
            <person name="Chen H.Y."/>
            <person name="Chen S.E."/>
            <person name="Zhou L.G."/>
            <person name="Ni X.B."/>
            <person name="Tian J.H."/>
            <person name="Sheng Y."/>
            <person name="Liu T."/>
            <person name="Pan Y.S."/>
            <person name="Xia L.Y."/>
            <person name="Li J."/>
            <person name="Zhao F."/>
            <person name="Cao W.C."/>
        </authorList>
    </citation>
    <scope>NUCLEOTIDE SEQUENCE [LARGE SCALE GENOMIC DNA]</scope>
    <source>
        <strain evidence="1">HaeL-2018</strain>
    </source>
</reference>
<dbReference type="EMBL" id="JABSTR010000007">
    <property type="protein sequence ID" value="KAH9375584.1"/>
    <property type="molecule type" value="Genomic_DNA"/>
</dbReference>
<dbReference type="VEuPathDB" id="VectorBase:HLOH_048016"/>
<dbReference type="OrthoDB" id="6782675at2759"/>
<proteinExistence type="predicted"/>
<keyword evidence="2" id="KW-1185">Reference proteome</keyword>
<dbReference type="Proteomes" id="UP000821853">
    <property type="component" value="Chromosome 5"/>
</dbReference>
<protein>
    <recommendedName>
        <fullName evidence="3">Tick transposon</fullName>
    </recommendedName>
</protein>
<sequence length="263" mass="29672">MLFPCRAPMGHARRITRILRSELQRQIRYLHVCLRVFAATCSTCPVTRDDLVRAWNRDSSTVTEFLWRNCLPALCAWKRCATKVDGRPQKVTTLAQGPLPGFVEDVLSCGPKYCVKPNENPVSLLSIVRREAHQAQLDDKDRCISEGVDCLMGRKEGTKSKPLRVKKTIDYLRDNDLTLLTADKEGGFVVMPVSIYEEKSSQAIGKNFVPFVGRKTKIKKQALVLREHLNLPHLGKNIEAAKNEGLRHSFRVKPISKACHLGP</sequence>
<dbReference type="AlphaFoldDB" id="A0A9J6GM42"/>
<evidence type="ECO:0000313" key="1">
    <source>
        <dbReference type="EMBL" id="KAH9375584.1"/>
    </source>
</evidence>
<dbReference type="OMA" id="APMGHAR"/>
<gene>
    <name evidence="1" type="ORF">HPB48_004160</name>
</gene>
<evidence type="ECO:0008006" key="3">
    <source>
        <dbReference type="Google" id="ProtNLM"/>
    </source>
</evidence>
<evidence type="ECO:0000313" key="2">
    <source>
        <dbReference type="Proteomes" id="UP000821853"/>
    </source>
</evidence>
<comment type="caution">
    <text evidence="1">The sequence shown here is derived from an EMBL/GenBank/DDBJ whole genome shotgun (WGS) entry which is preliminary data.</text>
</comment>
<accession>A0A9J6GM42</accession>
<organism evidence="1 2">
    <name type="scientific">Haemaphysalis longicornis</name>
    <name type="common">Bush tick</name>
    <dbReference type="NCBI Taxonomy" id="44386"/>
    <lineage>
        <taxon>Eukaryota</taxon>
        <taxon>Metazoa</taxon>
        <taxon>Ecdysozoa</taxon>
        <taxon>Arthropoda</taxon>
        <taxon>Chelicerata</taxon>
        <taxon>Arachnida</taxon>
        <taxon>Acari</taxon>
        <taxon>Parasitiformes</taxon>
        <taxon>Ixodida</taxon>
        <taxon>Ixodoidea</taxon>
        <taxon>Ixodidae</taxon>
        <taxon>Haemaphysalinae</taxon>
        <taxon>Haemaphysalis</taxon>
    </lineage>
</organism>
<name>A0A9J6GM42_HAELO</name>